<protein>
    <submittedName>
        <fullName evidence="1">Uncharacterized protein</fullName>
    </submittedName>
</protein>
<accession>A0A1W6ADA7</accession>
<name>A0A1W6ADA7_BACMY</name>
<dbReference type="AlphaFoldDB" id="A0A1W6ADA7"/>
<dbReference type="Proteomes" id="UP000192932">
    <property type="component" value="Chromosome"/>
</dbReference>
<dbReference type="EMBL" id="CP020743">
    <property type="protein sequence ID" value="ARJ23818.1"/>
    <property type="molecule type" value="Genomic_DNA"/>
</dbReference>
<evidence type="ECO:0000313" key="2">
    <source>
        <dbReference type="Proteomes" id="UP000192932"/>
    </source>
</evidence>
<sequence length="98" mass="11592">MNNQNLSLIEQKIIKHKKNELYKELSELASLMREKQYKIMRMAAIGTLDKENIVKDFLNTVIMENEIPCIDDIKLPKETEKYFLEKGINELLNKNIHN</sequence>
<reference evidence="1 2" key="1">
    <citation type="submission" date="2017-04" db="EMBL/GenBank/DDBJ databases">
        <title>The Characteristic of a Fine Plant Growth-Promoting Rhizobacteria Bacillus mycoides Gnyt1 and its Whole Genome Sequencing Analysis.</title>
        <authorList>
            <person name="Li J.H."/>
            <person name="Yao T."/>
        </authorList>
    </citation>
    <scope>NUCLEOTIDE SEQUENCE [LARGE SCALE GENOMIC DNA]</scope>
    <source>
        <strain evidence="1 2">Gnyt1</strain>
    </source>
</reference>
<gene>
    <name evidence="1" type="ORF">B7492_22610</name>
</gene>
<dbReference type="RefSeq" id="WP_085312356.1">
    <property type="nucleotide sequence ID" value="NZ_CP020743.1"/>
</dbReference>
<proteinExistence type="predicted"/>
<evidence type="ECO:0000313" key="1">
    <source>
        <dbReference type="EMBL" id="ARJ23818.1"/>
    </source>
</evidence>
<organism evidence="1 2">
    <name type="scientific">Bacillus mycoides</name>
    <dbReference type="NCBI Taxonomy" id="1405"/>
    <lineage>
        <taxon>Bacteria</taxon>
        <taxon>Bacillati</taxon>
        <taxon>Bacillota</taxon>
        <taxon>Bacilli</taxon>
        <taxon>Bacillales</taxon>
        <taxon>Bacillaceae</taxon>
        <taxon>Bacillus</taxon>
        <taxon>Bacillus cereus group</taxon>
    </lineage>
</organism>